<keyword evidence="1" id="KW-0175">Coiled coil</keyword>
<evidence type="ECO:0000256" key="1">
    <source>
        <dbReference type="SAM" id="Coils"/>
    </source>
</evidence>
<evidence type="ECO:0000313" key="2">
    <source>
        <dbReference type="EMBL" id="MBF1128589.1"/>
    </source>
</evidence>
<dbReference type="AlphaFoldDB" id="A0A930B6R9"/>
<reference evidence="2" key="1">
    <citation type="submission" date="2020-04" db="EMBL/GenBank/DDBJ databases">
        <title>Deep metagenomics examines the oral microbiome during advanced dental caries in children, revealing novel taxa and co-occurrences with host molecules.</title>
        <authorList>
            <person name="Baker J.L."/>
            <person name="Morton J.T."/>
            <person name="Dinis M."/>
            <person name="Alvarez R."/>
            <person name="Tran N.C."/>
            <person name="Knight R."/>
            <person name="Edlund A."/>
        </authorList>
    </citation>
    <scope>NUCLEOTIDE SEQUENCE</scope>
    <source>
        <strain evidence="2">JCVI_32_bin.14</strain>
    </source>
</reference>
<name>A0A930B6R9_9FIRM</name>
<dbReference type="PROSITE" id="PS51257">
    <property type="entry name" value="PROKAR_LIPOPROTEIN"/>
    <property type="match status" value="1"/>
</dbReference>
<dbReference type="Proteomes" id="UP000757890">
    <property type="component" value="Unassembled WGS sequence"/>
</dbReference>
<evidence type="ECO:0000313" key="3">
    <source>
        <dbReference type="Proteomes" id="UP000757890"/>
    </source>
</evidence>
<evidence type="ECO:0008006" key="4">
    <source>
        <dbReference type="Google" id="ProtNLM"/>
    </source>
</evidence>
<proteinExistence type="predicted"/>
<protein>
    <recommendedName>
        <fullName evidence="4">Periplasmic chaperone for outer membrane proteins Skp</fullName>
    </recommendedName>
</protein>
<organism evidence="2 3">
    <name type="scientific">Dialister invisus</name>
    <dbReference type="NCBI Taxonomy" id="218538"/>
    <lineage>
        <taxon>Bacteria</taxon>
        <taxon>Bacillati</taxon>
        <taxon>Bacillota</taxon>
        <taxon>Negativicutes</taxon>
        <taxon>Veillonellales</taxon>
        <taxon>Veillonellaceae</taxon>
        <taxon>Dialister</taxon>
    </lineage>
</organism>
<dbReference type="RefSeq" id="WP_276638370.1">
    <property type="nucleotide sequence ID" value="NZ_JBKXBJ010000002.1"/>
</dbReference>
<accession>A0A930B6R9</accession>
<comment type="caution">
    <text evidence="2">The sequence shown here is derived from an EMBL/GenBank/DDBJ whole genome shotgun (WGS) entry which is preliminary data.</text>
</comment>
<dbReference type="EMBL" id="JABZMK010000001">
    <property type="protein sequence ID" value="MBF1128589.1"/>
    <property type="molecule type" value="Genomic_DNA"/>
</dbReference>
<sequence>MRRNSRLIKVLAMIFVGVGLTLAGCGTKKAEQTALHPVYGVADLETLVKSHPKYSEYFRLETEYSHLVEKYKNEQQRIIRVASQQSKIRASVQDQSDRLAAENELKIRVKTKEDELNRKIQDLYSELSGKYKEKGVFSVDNLTAEERARMANLQMKLTVLGVRGDEKEQIKKELHELLSSRAFQGGYPMNGWLPEDVEKMNSAREKGSAELEKYADKQAAEIKADLDKKRAETMKTIGAEGILAAPEEFNAEWKDIMEAKQKEIAALKEKMMEDIRREAGRVASEKHLTMIFTQYRANISAEDVTGDIAGKIIAMGKQEDK</sequence>
<feature type="coiled-coil region" evidence="1">
    <location>
        <begin position="250"/>
        <end position="277"/>
    </location>
</feature>
<gene>
    <name evidence="2" type="ORF">HXL70_00865</name>
</gene>